<dbReference type="EC" id="3.1.-.-" evidence="7"/>
<proteinExistence type="inferred from homology"/>
<protein>
    <recommendedName>
        <fullName evidence="7">Endoribonuclease YbeY</fullName>
        <ecNumber evidence="7">3.1.-.-</ecNumber>
    </recommendedName>
</protein>
<gene>
    <name evidence="7 8" type="primary">ybeY</name>
    <name evidence="8" type="ORF">ABXZ32_05070</name>
</gene>
<dbReference type="InterPro" id="IPR020549">
    <property type="entry name" value="YbeY_CS"/>
</dbReference>
<feature type="binding site" evidence="7">
    <location>
        <position position="105"/>
    </location>
    <ligand>
        <name>Zn(2+)</name>
        <dbReference type="ChEBI" id="CHEBI:29105"/>
        <note>catalytic</note>
    </ligand>
</feature>
<keyword evidence="7" id="KW-0690">Ribosome biogenesis</keyword>
<dbReference type="PROSITE" id="PS01306">
    <property type="entry name" value="UPF0054"/>
    <property type="match status" value="1"/>
</dbReference>
<keyword evidence="5 7" id="KW-0378">Hydrolase</keyword>
<accession>A0ABV2TTZ7</accession>
<dbReference type="InterPro" id="IPR023091">
    <property type="entry name" value="MetalPrtase_cat_dom_sf_prd"/>
</dbReference>
<dbReference type="Gene3D" id="3.40.390.30">
    <property type="entry name" value="Metalloproteases ('zincins'), catalytic domain"/>
    <property type="match status" value="1"/>
</dbReference>
<sequence>MIDFHFETDFELEDTSKYSDWVTRIITAHKRKHSQIDYIFCDDEYLLDINQKYLDHDTYTDIITFDYTEDKVIGGDIFISVDRLKENASKFKVAFKDELLRVMSHGVLHLLGYKDKSEDDSDVMRKKENECINMFHVEQ</sequence>
<evidence type="ECO:0000313" key="9">
    <source>
        <dbReference type="Proteomes" id="UP001549773"/>
    </source>
</evidence>
<dbReference type="InterPro" id="IPR002036">
    <property type="entry name" value="YbeY"/>
</dbReference>
<comment type="similarity">
    <text evidence="1 7">Belongs to the endoribonuclease YbeY family.</text>
</comment>
<feature type="binding site" evidence="7">
    <location>
        <position position="109"/>
    </location>
    <ligand>
        <name>Zn(2+)</name>
        <dbReference type="ChEBI" id="CHEBI:29105"/>
        <note>catalytic</note>
    </ligand>
</feature>
<comment type="function">
    <text evidence="7">Single strand-specific metallo-endoribonuclease involved in late-stage 70S ribosome quality control and in maturation of the 3' terminus of the 16S rRNA.</text>
</comment>
<comment type="subcellular location">
    <subcellularLocation>
        <location evidence="7">Cytoplasm</location>
    </subcellularLocation>
</comment>
<keyword evidence="3 7" id="KW-0479">Metal-binding</keyword>
<keyword evidence="6 7" id="KW-0862">Zinc</keyword>
<reference evidence="8 9" key="1">
    <citation type="submission" date="2024-07" db="EMBL/GenBank/DDBJ databases">
        <title>The genome sequence of type strain Sediminicola luteus GDMCC 1.2596T.</title>
        <authorList>
            <person name="Liu Y."/>
        </authorList>
    </citation>
    <scope>NUCLEOTIDE SEQUENCE [LARGE SCALE GENOMIC DNA]</scope>
    <source>
        <strain evidence="8 9">GDMCC 1.2596</strain>
    </source>
</reference>
<keyword evidence="9" id="KW-1185">Reference proteome</keyword>
<evidence type="ECO:0000313" key="8">
    <source>
        <dbReference type="EMBL" id="MET7028752.1"/>
    </source>
</evidence>
<keyword evidence="7" id="KW-0963">Cytoplasm</keyword>
<comment type="cofactor">
    <cofactor evidence="7">
        <name>Zn(2+)</name>
        <dbReference type="ChEBI" id="CHEBI:29105"/>
    </cofactor>
    <text evidence="7">Binds 1 zinc ion.</text>
</comment>
<dbReference type="SUPFAM" id="SSF55486">
    <property type="entry name" value="Metalloproteases ('zincins'), catalytic domain"/>
    <property type="match status" value="1"/>
</dbReference>
<dbReference type="PANTHER" id="PTHR46986:SF1">
    <property type="entry name" value="ENDORIBONUCLEASE YBEY, CHLOROPLASTIC"/>
    <property type="match status" value="1"/>
</dbReference>
<evidence type="ECO:0000256" key="6">
    <source>
        <dbReference type="ARBA" id="ARBA00022833"/>
    </source>
</evidence>
<name>A0ABV2TTZ7_9FLAO</name>
<feature type="binding site" evidence="7">
    <location>
        <position position="115"/>
    </location>
    <ligand>
        <name>Zn(2+)</name>
        <dbReference type="ChEBI" id="CHEBI:29105"/>
        <note>catalytic</note>
    </ligand>
</feature>
<keyword evidence="2 7" id="KW-0540">Nuclease</keyword>
<dbReference type="RefSeq" id="WP_354617585.1">
    <property type="nucleotide sequence ID" value="NZ_JBEWYP010000002.1"/>
</dbReference>
<dbReference type="PANTHER" id="PTHR46986">
    <property type="entry name" value="ENDORIBONUCLEASE YBEY, CHLOROPLASTIC"/>
    <property type="match status" value="1"/>
</dbReference>
<dbReference type="HAMAP" id="MF_00009">
    <property type="entry name" value="Endoribonucl_YbeY"/>
    <property type="match status" value="1"/>
</dbReference>
<dbReference type="EMBL" id="JBEWYP010000002">
    <property type="protein sequence ID" value="MET7028752.1"/>
    <property type="molecule type" value="Genomic_DNA"/>
</dbReference>
<comment type="caution">
    <text evidence="8">The sequence shown here is derived from an EMBL/GenBank/DDBJ whole genome shotgun (WGS) entry which is preliminary data.</text>
</comment>
<dbReference type="NCBIfam" id="TIGR00043">
    <property type="entry name" value="rRNA maturation RNase YbeY"/>
    <property type="match status" value="1"/>
</dbReference>
<organism evidence="8 9">
    <name type="scientific">Sediminicola luteus</name>
    <dbReference type="NCBI Taxonomy" id="319238"/>
    <lineage>
        <taxon>Bacteria</taxon>
        <taxon>Pseudomonadati</taxon>
        <taxon>Bacteroidota</taxon>
        <taxon>Flavobacteriia</taxon>
        <taxon>Flavobacteriales</taxon>
        <taxon>Flavobacteriaceae</taxon>
        <taxon>Sediminicola</taxon>
    </lineage>
</organism>
<evidence type="ECO:0000256" key="3">
    <source>
        <dbReference type="ARBA" id="ARBA00022723"/>
    </source>
</evidence>
<evidence type="ECO:0000256" key="2">
    <source>
        <dbReference type="ARBA" id="ARBA00022722"/>
    </source>
</evidence>
<keyword evidence="4 7" id="KW-0255">Endonuclease</keyword>
<keyword evidence="7" id="KW-0698">rRNA processing</keyword>
<dbReference type="Pfam" id="PF02130">
    <property type="entry name" value="YbeY"/>
    <property type="match status" value="1"/>
</dbReference>
<evidence type="ECO:0000256" key="5">
    <source>
        <dbReference type="ARBA" id="ARBA00022801"/>
    </source>
</evidence>
<evidence type="ECO:0000256" key="4">
    <source>
        <dbReference type="ARBA" id="ARBA00022759"/>
    </source>
</evidence>
<dbReference type="Proteomes" id="UP001549773">
    <property type="component" value="Unassembled WGS sequence"/>
</dbReference>
<evidence type="ECO:0000256" key="1">
    <source>
        <dbReference type="ARBA" id="ARBA00010875"/>
    </source>
</evidence>
<evidence type="ECO:0000256" key="7">
    <source>
        <dbReference type="HAMAP-Rule" id="MF_00009"/>
    </source>
</evidence>